<keyword evidence="4" id="KW-1185">Reference proteome</keyword>
<organism evidence="3 4">
    <name type="scientific">Oceanobacillus longus</name>
    <dbReference type="NCBI Taxonomy" id="930120"/>
    <lineage>
        <taxon>Bacteria</taxon>
        <taxon>Bacillati</taxon>
        <taxon>Bacillota</taxon>
        <taxon>Bacilli</taxon>
        <taxon>Bacillales</taxon>
        <taxon>Bacillaceae</taxon>
        <taxon>Oceanobacillus</taxon>
    </lineage>
</organism>
<dbReference type="PROSITE" id="PS50975">
    <property type="entry name" value="ATP_GRASP"/>
    <property type="match status" value="1"/>
</dbReference>
<evidence type="ECO:0000313" key="4">
    <source>
        <dbReference type="Proteomes" id="UP001595772"/>
    </source>
</evidence>
<keyword evidence="1" id="KW-0067">ATP-binding</keyword>
<comment type="caution">
    <text evidence="3">The sequence shown here is derived from an EMBL/GenBank/DDBJ whole genome shotgun (WGS) entry which is preliminary data.</text>
</comment>
<dbReference type="Pfam" id="PF08443">
    <property type="entry name" value="RimK"/>
    <property type="match status" value="1"/>
</dbReference>
<protein>
    <recommendedName>
        <fullName evidence="2">ATP-grasp domain-containing protein</fullName>
    </recommendedName>
</protein>
<dbReference type="RefSeq" id="WP_379497529.1">
    <property type="nucleotide sequence ID" value="NZ_JBHSAO010000011.1"/>
</dbReference>
<feature type="domain" description="ATP-grasp" evidence="2">
    <location>
        <begin position="89"/>
        <end position="340"/>
    </location>
</feature>
<dbReference type="InterPro" id="IPR011761">
    <property type="entry name" value="ATP-grasp"/>
</dbReference>
<dbReference type="InterPro" id="IPR013651">
    <property type="entry name" value="ATP-grasp_RimK-type"/>
</dbReference>
<dbReference type="PANTHER" id="PTHR21621">
    <property type="entry name" value="RIBOSOMAL PROTEIN S6 MODIFICATION PROTEIN"/>
    <property type="match status" value="1"/>
</dbReference>
<dbReference type="SUPFAM" id="SSF56059">
    <property type="entry name" value="Glutathione synthetase ATP-binding domain-like"/>
    <property type="match status" value="1"/>
</dbReference>
<name>A0ABV8H2E1_9BACI</name>
<evidence type="ECO:0000259" key="2">
    <source>
        <dbReference type="PROSITE" id="PS50975"/>
    </source>
</evidence>
<gene>
    <name evidence="3" type="ORF">ACFOUV_14645</name>
</gene>
<dbReference type="Proteomes" id="UP001595772">
    <property type="component" value="Unassembled WGS sequence"/>
</dbReference>
<reference evidence="4" key="1">
    <citation type="journal article" date="2019" name="Int. J. Syst. Evol. Microbiol.">
        <title>The Global Catalogue of Microorganisms (GCM) 10K type strain sequencing project: providing services to taxonomists for standard genome sequencing and annotation.</title>
        <authorList>
            <consortium name="The Broad Institute Genomics Platform"/>
            <consortium name="The Broad Institute Genome Sequencing Center for Infectious Disease"/>
            <person name="Wu L."/>
            <person name="Ma J."/>
        </authorList>
    </citation>
    <scope>NUCLEOTIDE SEQUENCE [LARGE SCALE GENOMIC DNA]</scope>
    <source>
        <strain evidence="4">IBRC-M 10703</strain>
    </source>
</reference>
<sequence>MGKEYNWLPELESIVPFEAYGYDVSIYSIAYEAWRRGLNLKFEHIYQGTKYLLRYTIYNKDNRVKFNHTRPNIVTNEAVKICNNSQTTREILEKESIPVPRGKVLKNFQADSIRRNIKDLTFPLLIKPLNGKSGKDLIAGISDVDELIEKVGYLNKKINSTPIVVEEYIAGENYSAFVIGDKVVGTLKWLPSYVIGDGNKTIRRLIREKNSVRMKNPGTFDEKIKINRSLNKELKEQGYDVQSVPAEGKVIGLQAKNSSFSKGDAIDATDELPDHLNNDLVKAVKAIPGLTQAGVEVVYNKEKGDYLILGINTNPSIKNHLFPIKGNAHLIPKAIIDYYFPETKDNYLNQTTPKYYFDFHFVKDYLLNNRLEMFTIPSYPYEPNLNSKKIKFNSEIDLLKIDRMIQNVFHQYNFNGELSLVSFNEYELSVAGNYQDIANFIDDLSSKQEISNLASEDYNGPIRIGYTFNNEVTDSKDLAKEIANLKREKEMLINSKSWKITAPLRKIFNKIK</sequence>
<evidence type="ECO:0000256" key="1">
    <source>
        <dbReference type="PROSITE-ProRule" id="PRU00409"/>
    </source>
</evidence>
<dbReference type="PANTHER" id="PTHR21621:SF0">
    <property type="entry name" value="BETA-CITRYLGLUTAMATE SYNTHASE B-RELATED"/>
    <property type="match status" value="1"/>
</dbReference>
<evidence type="ECO:0000313" key="3">
    <source>
        <dbReference type="EMBL" id="MFC4025030.1"/>
    </source>
</evidence>
<keyword evidence="1" id="KW-0547">Nucleotide-binding</keyword>
<accession>A0ABV8H2E1</accession>
<dbReference type="EMBL" id="JBHSAO010000011">
    <property type="protein sequence ID" value="MFC4025030.1"/>
    <property type="molecule type" value="Genomic_DNA"/>
</dbReference>
<proteinExistence type="predicted"/>
<dbReference type="Gene3D" id="3.30.470.20">
    <property type="entry name" value="ATP-grasp fold, B domain"/>
    <property type="match status" value="2"/>
</dbReference>